<name>A0A2X0M5W4_9BASI</name>
<gene>
    <name evidence="1" type="primary">BQ5605_C003g02513</name>
    <name evidence="1" type="ORF">BQ5605_C003G02513</name>
</gene>
<evidence type="ECO:0000313" key="1">
    <source>
        <dbReference type="EMBL" id="SGY41451.1"/>
    </source>
</evidence>
<keyword evidence="2" id="KW-1185">Reference proteome</keyword>
<organism evidence="1 2">
    <name type="scientific">Microbotryum silenes-dioicae</name>
    <dbReference type="NCBI Taxonomy" id="796604"/>
    <lineage>
        <taxon>Eukaryota</taxon>
        <taxon>Fungi</taxon>
        <taxon>Dikarya</taxon>
        <taxon>Basidiomycota</taxon>
        <taxon>Pucciniomycotina</taxon>
        <taxon>Microbotryomycetes</taxon>
        <taxon>Microbotryales</taxon>
        <taxon>Microbotryaceae</taxon>
        <taxon>Microbotryum</taxon>
    </lineage>
</organism>
<protein>
    <submittedName>
        <fullName evidence="1">BQ5605_C003g02513 protein</fullName>
    </submittedName>
</protein>
<proteinExistence type="predicted"/>
<dbReference type="EMBL" id="FQNC01000042">
    <property type="protein sequence ID" value="SGY41451.1"/>
    <property type="molecule type" value="Genomic_DNA"/>
</dbReference>
<accession>A0A2X0M5W4</accession>
<sequence>MQVVPAPFSISIDYIKNEEMLRSSRVTRPATALSVRTASLSRHFLSADGRVHLALVLLKFMRILFPIIHALRER</sequence>
<evidence type="ECO:0000313" key="2">
    <source>
        <dbReference type="Proteomes" id="UP000249464"/>
    </source>
</evidence>
<dbReference type="Proteomes" id="UP000249464">
    <property type="component" value="Unassembled WGS sequence"/>
</dbReference>
<dbReference type="AlphaFoldDB" id="A0A2X0M5W4"/>
<reference evidence="1 2" key="1">
    <citation type="submission" date="2016-11" db="EMBL/GenBank/DDBJ databases">
        <authorList>
            <person name="Jaros S."/>
            <person name="Januszkiewicz K."/>
            <person name="Wedrychowicz H."/>
        </authorList>
    </citation>
    <scope>NUCLEOTIDE SEQUENCE [LARGE SCALE GENOMIC DNA]</scope>
</reference>